<keyword evidence="10" id="KW-0486">Methionine biosynthesis</keyword>
<dbReference type="PANTHER" id="PTHR46278:SF2">
    <property type="entry name" value="ASPARTATE-SEMIALDEHYDE DEHYDROGENASE"/>
    <property type="match status" value="1"/>
</dbReference>
<evidence type="ECO:0000256" key="10">
    <source>
        <dbReference type="ARBA" id="ARBA00023167"/>
    </source>
</evidence>
<dbReference type="CDD" id="cd02316">
    <property type="entry name" value="VcASADH2_like_N"/>
    <property type="match status" value="1"/>
</dbReference>
<dbReference type="STRING" id="1006576.DTL3_1859"/>
<evidence type="ECO:0000256" key="12">
    <source>
        <dbReference type="NCBIfam" id="TIGR01296"/>
    </source>
</evidence>
<dbReference type="PATRIC" id="fig|1006576.9.peg.1851"/>
<dbReference type="Gene3D" id="3.40.50.720">
    <property type="entry name" value="NAD(P)-binding Rossmann-like Domain"/>
    <property type="match status" value="1"/>
</dbReference>
<evidence type="ECO:0000256" key="5">
    <source>
        <dbReference type="ARBA" id="ARBA00022697"/>
    </source>
</evidence>
<dbReference type="GO" id="GO:0051287">
    <property type="term" value="F:NAD binding"/>
    <property type="evidence" value="ECO:0007669"/>
    <property type="project" value="InterPro"/>
</dbReference>
<gene>
    <name evidence="15" type="primary">asd</name>
    <name evidence="15" type="ORF">DTL3_1859</name>
</gene>
<evidence type="ECO:0000256" key="9">
    <source>
        <dbReference type="ARBA" id="ARBA00023154"/>
    </source>
</evidence>
<dbReference type="InterPro" id="IPR036291">
    <property type="entry name" value="NAD(P)-bd_dom_sf"/>
</dbReference>
<evidence type="ECO:0000256" key="6">
    <source>
        <dbReference type="ARBA" id="ARBA00022857"/>
    </source>
</evidence>
<keyword evidence="4" id="KW-0028">Amino-acid biosynthesis</keyword>
<evidence type="ECO:0000313" key="16">
    <source>
        <dbReference type="Proteomes" id="UP000032809"/>
    </source>
</evidence>
<evidence type="ECO:0000256" key="2">
    <source>
        <dbReference type="ARBA" id="ARBA00011738"/>
    </source>
</evidence>
<dbReference type="NCBIfam" id="TIGR01296">
    <property type="entry name" value="asd_B"/>
    <property type="match status" value="1"/>
</dbReference>
<dbReference type="PIRSF" id="PIRSF000148">
    <property type="entry name" value="ASA_dh"/>
    <property type="match status" value="1"/>
</dbReference>
<dbReference type="KEGG" id="dtn:DTL3_1859"/>
<dbReference type="GO" id="GO:0050661">
    <property type="term" value="F:NADP binding"/>
    <property type="evidence" value="ECO:0007669"/>
    <property type="project" value="InterPro"/>
</dbReference>
<dbReference type="HOGENOM" id="CLU_049966_0_1_0"/>
<proteinExistence type="inferred from homology"/>
<evidence type="ECO:0000256" key="3">
    <source>
        <dbReference type="ARBA" id="ARBA00013120"/>
    </source>
</evidence>
<evidence type="ECO:0000313" key="15">
    <source>
        <dbReference type="EMBL" id="CEP79141.1"/>
    </source>
</evidence>
<dbReference type="GO" id="GO:0019877">
    <property type="term" value="P:diaminopimelate biosynthetic process"/>
    <property type="evidence" value="ECO:0007669"/>
    <property type="project" value="UniProtKB-KW"/>
</dbReference>
<dbReference type="EMBL" id="LN824141">
    <property type="protein sequence ID" value="CEP79141.1"/>
    <property type="molecule type" value="Genomic_DNA"/>
</dbReference>
<keyword evidence="9" id="KW-0457">Lysine biosynthesis</keyword>
<dbReference type="GO" id="GO:0004073">
    <property type="term" value="F:aspartate-semialdehyde dehydrogenase activity"/>
    <property type="evidence" value="ECO:0007669"/>
    <property type="project" value="UniProtKB-UniRule"/>
</dbReference>
<feature type="active site" description="Acyl-thioester intermediate" evidence="13">
    <location>
        <position position="129"/>
    </location>
</feature>
<dbReference type="GO" id="GO:0009088">
    <property type="term" value="P:threonine biosynthetic process"/>
    <property type="evidence" value="ECO:0007669"/>
    <property type="project" value="UniProtKB-UniRule"/>
</dbReference>
<dbReference type="AlphaFoldDB" id="A0A0C7NMK8"/>
<organism evidence="15 16">
    <name type="scientific">Defluviitoga tunisiensis</name>
    <dbReference type="NCBI Taxonomy" id="1006576"/>
    <lineage>
        <taxon>Bacteria</taxon>
        <taxon>Thermotogati</taxon>
        <taxon>Thermotogota</taxon>
        <taxon>Thermotogae</taxon>
        <taxon>Petrotogales</taxon>
        <taxon>Petrotogaceae</taxon>
        <taxon>Defluviitoga</taxon>
    </lineage>
</organism>
<keyword evidence="8 15" id="KW-0560">Oxidoreductase</keyword>
<dbReference type="PANTHER" id="PTHR46278">
    <property type="entry name" value="DEHYDROGENASE, PUTATIVE-RELATED"/>
    <property type="match status" value="1"/>
</dbReference>
<keyword evidence="5" id="KW-0791">Threonine biosynthesis</keyword>
<dbReference type="EC" id="1.2.1.11" evidence="3 12"/>
<dbReference type="Pfam" id="PF02774">
    <property type="entry name" value="Semialdhyde_dhC"/>
    <property type="match status" value="1"/>
</dbReference>
<name>A0A0C7NMK8_DEFTU</name>
<accession>A0A0C7NMK8</accession>
<dbReference type="RefSeq" id="WP_045088463.1">
    <property type="nucleotide sequence ID" value="NZ_LN824141.1"/>
</dbReference>
<dbReference type="Gene3D" id="3.30.360.10">
    <property type="entry name" value="Dihydrodipicolinate Reductase, domain 2"/>
    <property type="match status" value="1"/>
</dbReference>
<dbReference type="GO" id="GO:0009086">
    <property type="term" value="P:methionine biosynthetic process"/>
    <property type="evidence" value="ECO:0007669"/>
    <property type="project" value="UniProtKB-UniRule"/>
</dbReference>
<comment type="subunit">
    <text evidence="2">Homodimer.</text>
</comment>
<evidence type="ECO:0000256" key="7">
    <source>
        <dbReference type="ARBA" id="ARBA00022915"/>
    </source>
</evidence>
<protein>
    <recommendedName>
        <fullName evidence="3 12">Aspartate-semialdehyde dehydrogenase</fullName>
        <ecNumber evidence="3 12">1.2.1.11</ecNumber>
    </recommendedName>
</protein>
<evidence type="ECO:0000256" key="1">
    <source>
        <dbReference type="ARBA" id="ARBA00010584"/>
    </source>
</evidence>
<feature type="active site" description="Proton acceptor" evidence="13">
    <location>
        <position position="237"/>
    </location>
</feature>
<dbReference type="GO" id="GO:0009097">
    <property type="term" value="P:isoleucine biosynthetic process"/>
    <property type="evidence" value="ECO:0007669"/>
    <property type="project" value="UniProtKB-UniRule"/>
</dbReference>
<dbReference type="Pfam" id="PF01118">
    <property type="entry name" value="Semialdhyde_dh"/>
    <property type="match status" value="1"/>
</dbReference>
<dbReference type="SUPFAM" id="SSF51735">
    <property type="entry name" value="NAD(P)-binding Rossmann-fold domains"/>
    <property type="match status" value="1"/>
</dbReference>
<dbReference type="GO" id="GO:0009089">
    <property type="term" value="P:lysine biosynthetic process via diaminopimelate"/>
    <property type="evidence" value="ECO:0007669"/>
    <property type="project" value="UniProtKB-UniRule"/>
</dbReference>
<dbReference type="Proteomes" id="UP000032809">
    <property type="component" value="Chromosome I"/>
</dbReference>
<comment type="catalytic activity">
    <reaction evidence="11">
        <text>L-aspartate 4-semialdehyde + phosphate + NADP(+) = 4-phospho-L-aspartate + NADPH + H(+)</text>
        <dbReference type="Rhea" id="RHEA:24284"/>
        <dbReference type="ChEBI" id="CHEBI:15378"/>
        <dbReference type="ChEBI" id="CHEBI:43474"/>
        <dbReference type="ChEBI" id="CHEBI:57535"/>
        <dbReference type="ChEBI" id="CHEBI:57783"/>
        <dbReference type="ChEBI" id="CHEBI:58349"/>
        <dbReference type="ChEBI" id="CHEBI:537519"/>
        <dbReference type="EC" id="1.2.1.11"/>
    </reaction>
</comment>
<dbReference type="OrthoDB" id="9805684at2"/>
<reference evidence="16" key="1">
    <citation type="submission" date="2014-11" db="EMBL/GenBank/DDBJ databases">
        <authorList>
            <person name="Wibberg D."/>
        </authorList>
    </citation>
    <scope>NUCLEOTIDE SEQUENCE [LARGE SCALE GENOMIC DNA]</scope>
    <source>
        <strain evidence="16">L3</strain>
    </source>
</reference>
<evidence type="ECO:0000256" key="11">
    <source>
        <dbReference type="ARBA" id="ARBA00047891"/>
    </source>
</evidence>
<evidence type="ECO:0000256" key="4">
    <source>
        <dbReference type="ARBA" id="ARBA00022605"/>
    </source>
</evidence>
<dbReference type="GO" id="GO:0046983">
    <property type="term" value="F:protein dimerization activity"/>
    <property type="evidence" value="ECO:0007669"/>
    <property type="project" value="InterPro"/>
</dbReference>
<dbReference type="NCBIfam" id="NF011456">
    <property type="entry name" value="PRK14874.1"/>
    <property type="match status" value="1"/>
</dbReference>
<feature type="domain" description="Semialdehyde dehydrogenase NAD-binding" evidence="14">
    <location>
        <begin position="2"/>
        <end position="120"/>
    </location>
</feature>
<dbReference type="InterPro" id="IPR005986">
    <property type="entry name" value="Asp_semialdehyde_DH_beta"/>
</dbReference>
<keyword evidence="7" id="KW-0220">Diaminopimelate biosynthesis</keyword>
<evidence type="ECO:0000256" key="13">
    <source>
        <dbReference type="PIRSR" id="PIRSR000148-1"/>
    </source>
</evidence>
<dbReference type="SMART" id="SM00859">
    <property type="entry name" value="Semialdhyde_dh"/>
    <property type="match status" value="1"/>
</dbReference>
<evidence type="ECO:0000259" key="14">
    <source>
        <dbReference type="SMART" id="SM00859"/>
    </source>
</evidence>
<dbReference type="InterPro" id="IPR012280">
    <property type="entry name" value="Semialdhyde_DH_dimer_dom"/>
</dbReference>
<keyword evidence="16" id="KW-1185">Reference proteome</keyword>
<dbReference type="InterPro" id="IPR000534">
    <property type="entry name" value="Semialdehyde_DH_NAD-bd"/>
</dbReference>
<keyword evidence="6" id="KW-0521">NADP</keyword>
<dbReference type="SUPFAM" id="SSF55347">
    <property type="entry name" value="Glyceraldehyde-3-phosphate dehydrogenase-like, C-terminal domain"/>
    <property type="match status" value="1"/>
</dbReference>
<comment type="similarity">
    <text evidence="1">Belongs to the aspartate-semialdehyde dehydrogenase family.</text>
</comment>
<evidence type="ECO:0000256" key="8">
    <source>
        <dbReference type="ARBA" id="ARBA00023002"/>
    </source>
</evidence>
<sequence length="325" mass="36841">MKVAVVGATGEVGRMFLRLFEEYNLINEIQELRLFASERSKGQKIKVGSKHYIVEKLEEEKMKEKYDYILFSAGGSVSEKFASIAEKAGNVVIDNSSFFRMKENIPLVVPEINGDILKGYKGIIANPNCSTIQMVLALNNIYRSLIIKEIVVSTYQAVSGAGNKGLMELINQQQGNTEIKHFPKMINNNVIPIIGDILESGFTKEEEKMIEETKKIFDDKKIKIYPTTVRVPVLYGHSESIFFRTEKDASVNELIELIEKTPNVKYSEEYISPIEVAGTDYTYVSRLRKPEEKTFLMWVIADNIRVGAATNAIRILLKHKELNSI</sequence>